<gene>
    <name evidence="2" type="ORF">SDC9_94719</name>
</gene>
<name>A0A645A5M6_9ZZZZ</name>
<sequence length="155" mass="17117">MKRPEQAPDDALPPVPIPQMQQLMQQHLVVRLRPGRYCQHRAKHPADKGRRQPGKGYRAAGPQAVLPANAVNPRLHLCGRGTAMPEQQPQPSIENHVPQKQNEHSGGINHKKPVGHACRAAADPRNGKANPDGHIHRGIRGTERLLRKGLARLQP</sequence>
<dbReference type="EMBL" id="VSSQ01011910">
    <property type="protein sequence ID" value="MPM47998.1"/>
    <property type="molecule type" value="Genomic_DNA"/>
</dbReference>
<organism evidence="2">
    <name type="scientific">bioreactor metagenome</name>
    <dbReference type="NCBI Taxonomy" id="1076179"/>
    <lineage>
        <taxon>unclassified sequences</taxon>
        <taxon>metagenomes</taxon>
        <taxon>ecological metagenomes</taxon>
    </lineage>
</organism>
<protein>
    <submittedName>
        <fullName evidence="2">Uncharacterized protein</fullName>
    </submittedName>
</protein>
<accession>A0A645A5M6</accession>
<reference evidence="2" key="1">
    <citation type="submission" date="2019-08" db="EMBL/GenBank/DDBJ databases">
        <authorList>
            <person name="Kucharzyk K."/>
            <person name="Murdoch R.W."/>
            <person name="Higgins S."/>
            <person name="Loffler F."/>
        </authorList>
    </citation>
    <scope>NUCLEOTIDE SEQUENCE</scope>
</reference>
<proteinExistence type="predicted"/>
<dbReference type="AlphaFoldDB" id="A0A645A5M6"/>
<evidence type="ECO:0000313" key="2">
    <source>
        <dbReference type="EMBL" id="MPM47998.1"/>
    </source>
</evidence>
<feature type="region of interest" description="Disordered" evidence="1">
    <location>
        <begin position="1"/>
        <end position="20"/>
    </location>
</feature>
<feature type="region of interest" description="Disordered" evidence="1">
    <location>
        <begin position="79"/>
        <end position="155"/>
    </location>
</feature>
<feature type="compositionally biased region" description="Basic and acidic residues" evidence="1">
    <location>
        <begin position="131"/>
        <end position="146"/>
    </location>
</feature>
<evidence type="ECO:0000256" key="1">
    <source>
        <dbReference type="SAM" id="MobiDB-lite"/>
    </source>
</evidence>
<feature type="region of interest" description="Disordered" evidence="1">
    <location>
        <begin position="41"/>
        <end position="64"/>
    </location>
</feature>
<comment type="caution">
    <text evidence="2">The sequence shown here is derived from an EMBL/GenBank/DDBJ whole genome shotgun (WGS) entry which is preliminary data.</text>
</comment>